<keyword evidence="3" id="KW-1185">Reference proteome</keyword>
<name>A0ABQ9HYC8_9NEOP</name>
<dbReference type="EMBL" id="JARBHB010000003">
    <property type="protein sequence ID" value="KAJ8889369.1"/>
    <property type="molecule type" value="Genomic_DNA"/>
</dbReference>
<proteinExistence type="predicted"/>
<evidence type="ECO:0000256" key="1">
    <source>
        <dbReference type="SAM" id="MobiDB-lite"/>
    </source>
</evidence>
<accession>A0ABQ9HYC8</accession>
<evidence type="ECO:0000313" key="3">
    <source>
        <dbReference type="Proteomes" id="UP001159363"/>
    </source>
</evidence>
<feature type="compositionally biased region" description="Basic and acidic residues" evidence="1">
    <location>
        <begin position="104"/>
        <end position="117"/>
    </location>
</feature>
<sequence>MPFSEVIDRLRHPLFRFILYRYSAKGFPSCPSCHQSTNSAYKCSELTMQDVRSCHRMFYATQHKVRQDGIILSSDLQTNVSISVQKGKRRVEEVCKRNFSTGKPPEENREGDVRGSKYVDKKTAARAFIEKLRPVQSHYNRGKNTTK</sequence>
<dbReference type="Proteomes" id="UP001159363">
    <property type="component" value="Chromosome 3"/>
</dbReference>
<evidence type="ECO:0000313" key="2">
    <source>
        <dbReference type="EMBL" id="KAJ8889369.1"/>
    </source>
</evidence>
<feature type="region of interest" description="Disordered" evidence="1">
    <location>
        <begin position="98"/>
        <end position="117"/>
    </location>
</feature>
<organism evidence="2 3">
    <name type="scientific">Dryococelus australis</name>
    <dbReference type="NCBI Taxonomy" id="614101"/>
    <lineage>
        <taxon>Eukaryota</taxon>
        <taxon>Metazoa</taxon>
        <taxon>Ecdysozoa</taxon>
        <taxon>Arthropoda</taxon>
        <taxon>Hexapoda</taxon>
        <taxon>Insecta</taxon>
        <taxon>Pterygota</taxon>
        <taxon>Neoptera</taxon>
        <taxon>Polyneoptera</taxon>
        <taxon>Phasmatodea</taxon>
        <taxon>Verophasmatodea</taxon>
        <taxon>Anareolatae</taxon>
        <taxon>Phasmatidae</taxon>
        <taxon>Eurycanthinae</taxon>
        <taxon>Dryococelus</taxon>
    </lineage>
</organism>
<reference evidence="2 3" key="1">
    <citation type="submission" date="2023-02" db="EMBL/GenBank/DDBJ databases">
        <title>LHISI_Scaffold_Assembly.</title>
        <authorList>
            <person name="Stuart O.P."/>
            <person name="Cleave R."/>
            <person name="Magrath M.J.L."/>
            <person name="Mikheyev A.S."/>
        </authorList>
    </citation>
    <scope>NUCLEOTIDE SEQUENCE [LARGE SCALE GENOMIC DNA]</scope>
    <source>
        <strain evidence="2">Daus_M_001</strain>
        <tissue evidence="2">Leg muscle</tissue>
    </source>
</reference>
<comment type="caution">
    <text evidence="2">The sequence shown here is derived from an EMBL/GenBank/DDBJ whole genome shotgun (WGS) entry which is preliminary data.</text>
</comment>
<gene>
    <name evidence="2" type="ORF">PR048_008868</name>
</gene>
<protein>
    <submittedName>
        <fullName evidence="2">Uncharacterized protein</fullName>
    </submittedName>
</protein>